<reference evidence="2" key="1">
    <citation type="submission" date="2021-03" db="EMBL/GenBank/DDBJ databases">
        <title>Draft genome sequence of rust myrtle Austropuccinia psidii MF-1, a brazilian biotype.</title>
        <authorList>
            <person name="Quecine M.C."/>
            <person name="Pachon D.M.R."/>
            <person name="Bonatelli M.L."/>
            <person name="Correr F.H."/>
            <person name="Franceschini L.M."/>
            <person name="Leite T.F."/>
            <person name="Margarido G.R.A."/>
            <person name="Almeida C.A."/>
            <person name="Ferrarezi J.A."/>
            <person name="Labate C.A."/>
        </authorList>
    </citation>
    <scope>NUCLEOTIDE SEQUENCE</scope>
    <source>
        <strain evidence="2">MF-1</strain>
    </source>
</reference>
<feature type="region of interest" description="Disordered" evidence="1">
    <location>
        <begin position="412"/>
        <end position="437"/>
    </location>
</feature>
<organism evidence="2 3">
    <name type="scientific">Austropuccinia psidii MF-1</name>
    <dbReference type="NCBI Taxonomy" id="1389203"/>
    <lineage>
        <taxon>Eukaryota</taxon>
        <taxon>Fungi</taxon>
        <taxon>Dikarya</taxon>
        <taxon>Basidiomycota</taxon>
        <taxon>Pucciniomycotina</taxon>
        <taxon>Pucciniomycetes</taxon>
        <taxon>Pucciniales</taxon>
        <taxon>Sphaerophragmiaceae</taxon>
        <taxon>Austropuccinia</taxon>
    </lineage>
</organism>
<feature type="region of interest" description="Disordered" evidence="1">
    <location>
        <begin position="357"/>
        <end position="382"/>
    </location>
</feature>
<name>A0A9Q3C4E0_9BASI</name>
<accession>A0A9Q3C4E0</accession>
<feature type="compositionally biased region" description="Basic and acidic residues" evidence="1">
    <location>
        <begin position="357"/>
        <end position="369"/>
    </location>
</feature>
<feature type="compositionally biased region" description="Basic residues" evidence="1">
    <location>
        <begin position="46"/>
        <end position="60"/>
    </location>
</feature>
<dbReference type="Proteomes" id="UP000765509">
    <property type="component" value="Unassembled WGS sequence"/>
</dbReference>
<evidence type="ECO:0000256" key="1">
    <source>
        <dbReference type="SAM" id="MobiDB-lite"/>
    </source>
</evidence>
<feature type="compositionally biased region" description="Polar residues" evidence="1">
    <location>
        <begin position="424"/>
        <end position="437"/>
    </location>
</feature>
<proteinExistence type="predicted"/>
<sequence length="516" mass="59253">MFQLKKTPLTVKPTVLEVWLVEENYIPLETQSKANTPVTPSEPKGSKGKGKRHSRGHITAKRWTPISTQRKRKPKNSESIWVKPTLTTCTGKITLINPVVTSKGKLSKAVDSKFVQGTVKKTLASKGTNQRKEKACPEPDGLEEDTLGTVVEGKKFIEIMTTLPFKFQFNRNLRQEDWKDMDEVLKLHKLLKELFQSSMDNKRFNLAPHWEEVGASWQKICLKELDFKALMVNTKGEDKDTRKKQDIFQPKVERVRPHDPEAVGFGERSTQEPEIVLHNSRISSPINRNITPTQIEHNVVTPESNLNSDVLWLQMSQFAEKTQKQFSELQASHERMKTSTPSMDKIVKTLQEGHAKLSKASEETNKRLNEVSQEQNHSQRNRDCLDQDINKQLSVYHDMNTQPQGHVMDNPYHQEDIKPDATLGNKTRSPSQYQDGDNMSYYEKEALKKLPEASSWTKFSGTGKYDHMELSDHIDGLFIDVPSIPHYWITARLNTAFKGHASIWYTKMKKIHGRRN</sequence>
<evidence type="ECO:0000313" key="3">
    <source>
        <dbReference type="Proteomes" id="UP000765509"/>
    </source>
</evidence>
<protein>
    <submittedName>
        <fullName evidence="2">Uncharacterized protein</fullName>
    </submittedName>
</protein>
<comment type="caution">
    <text evidence="2">The sequence shown here is derived from an EMBL/GenBank/DDBJ whole genome shotgun (WGS) entry which is preliminary data.</text>
</comment>
<keyword evidence="3" id="KW-1185">Reference proteome</keyword>
<gene>
    <name evidence="2" type="ORF">O181_016195</name>
</gene>
<evidence type="ECO:0000313" key="2">
    <source>
        <dbReference type="EMBL" id="MBW0476480.1"/>
    </source>
</evidence>
<dbReference type="EMBL" id="AVOT02004480">
    <property type="protein sequence ID" value="MBW0476480.1"/>
    <property type="molecule type" value="Genomic_DNA"/>
</dbReference>
<feature type="region of interest" description="Disordered" evidence="1">
    <location>
        <begin position="31"/>
        <end position="77"/>
    </location>
</feature>
<dbReference type="AlphaFoldDB" id="A0A9Q3C4E0"/>